<proteinExistence type="predicted"/>
<dbReference type="Pfam" id="PF06013">
    <property type="entry name" value="WXG100"/>
    <property type="match status" value="1"/>
</dbReference>
<evidence type="ECO:0000313" key="2">
    <source>
        <dbReference type="EMBL" id="WLS43440.1"/>
    </source>
</evidence>
<keyword evidence="1" id="KW-0175">Coiled coil</keyword>
<dbReference type="InterPro" id="IPR010310">
    <property type="entry name" value="T7SS_ESAT-6-like"/>
</dbReference>
<evidence type="ECO:0000256" key="1">
    <source>
        <dbReference type="SAM" id="Coils"/>
    </source>
</evidence>
<dbReference type="EMBL" id="CP130472">
    <property type="protein sequence ID" value="WLS43440.1"/>
    <property type="molecule type" value="Genomic_DNA"/>
</dbReference>
<feature type="coiled-coil region" evidence="1">
    <location>
        <begin position="11"/>
        <end position="46"/>
    </location>
</feature>
<dbReference type="KEGG" id="mprn:Q3V37_18735"/>
<sequence length="96" mass="11188">MSNFTFNFAQADAVLDDVARINQRINQALDELENNVERNLDAWESEEVKTIYQDTKRRWDQSAKQMNAFLERARLTLTSVSDNYGATERNNAARWS</sequence>
<evidence type="ECO:0000313" key="3">
    <source>
        <dbReference type="Proteomes" id="UP001235874"/>
    </source>
</evidence>
<dbReference type="Gene3D" id="1.10.287.1060">
    <property type="entry name" value="ESAT-6-like"/>
    <property type="match status" value="1"/>
</dbReference>
<accession>A0AAJ6L0K5</accession>
<organism evidence="2 3">
    <name type="scientific">Micromonospora profundi</name>
    <dbReference type="NCBI Taxonomy" id="1420889"/>
    <lineage>
        <taxon>Bacteria</taxon>
        <taxon>Bacillati</taxon>
        <taxon>Actinomycetota</taxon>
        <taxon>Actinomycetes</taxon>
        <taxon>Micromonosporales</taxon>
        <taxon>Micromonosporaceae</taxon>
        <taxon>Micromonospora</taxon>
    </lineage>
</organism>
<dbReference type="AlphaFoldDB" id="A0AAJ6L0K5"/>
<dbReference type="Proteomes" id="UP001235874">
    <property type="component" value="Chromosome"/>
</dbReference>
<reference evidence="2 3" key="1">
    <citation type="submission" date="2023-07" db="EMBL/GenBank/DDBJ databases">
        <title>Micromonospora profundi TRM 95458 converts glycerol to a new osmotic compound.</title>
        <authorList>
            <person name="Lu D."/>
        </authorList>
    </citation>
    <scope>NUCLEOTIDE SEQUENCE [LARGE SCALE GENOMIC DNA]</scope>
    <source>
        <strain evidence="2 3">TRM95458</strain>
    </source>
</reference>
<keyword evidence="3" id="KW-1185">Reference proteome</keyword>
<gene>
    <name evidence="2" type="ORF">Q3V37_18735</name>
</gene>
<dbReference type="SUPFAM" id="SSF140453">
    <property type="entry name" value="EsxAB dimer-like"/>
    <property type="match status" value="1"/>
</dbReference>
<name>A0AAJ6L0K5_9ACTN</name>
<protein>
    <submittedName>
        <fullName evidence="2">WXG100 family type VII secretion target</fullName>
    </submittedName>
</protein>
<dbReference type="RefSeq" id="WP_306270917.1">
    <property type="nucleotide sequence ID" value="NZ_CP130472.1"/>
</dbReference>
<dbReference type="InterPro" id="IPR036689">
    <property type="entry name" value="ESAT-6-like_sf"/>
</dbReference>